<evidence type="ECO:0000313" key="2">
    <source>
        <dbReference type="Proteomes" id="UP000831701"/>
    </source>
</evidence>
<comment type="caution">
    <text evidence="1">The sequence shown here is derived from an EMBL/GenBank/DDBJ whole genome shotgun (WGS) entry which is preliminary data.</text>
</comment>
<name>A0ACB8WHC9_9TELE</name>
<sequence>MTHGGIRVSFFTEEKEDVFSRAVSLFQFGSCESFQDGGLFPAHGSEQWGEELITTLMETLRAPQFTDFYRYFNITHSVFRLKMADALRTLYAALMVLSGVASVCGNLLLLLVLLLNKELRTDTLGLTLSFSLSDLALGLSTIPFGAYNSLAWPSCCPSEGFFCQGSGFVFLLLQTSSIHSLTWATVDKFTEICFALSYSSIWTAGRSRAVLVLVWLFCLVNAVLPLLGFGSYVYSESRFLCCPGFSPDNRYFVVLWMLAGIVVPILTMCSLYGYIVYVARKQARRGTFMCNELHCYYVPANNYLRSSIVMVTTSVCLLVCWLPYISVCLYETFTGQQSPAVTSALSAWLVLTSAALNPWITCMMQTRYRAAVRRSISRFIQMCPCSGMPLESRPQSSVLHLDTANRISMTTMTSATHPPSTPKTPTPP</sequence>
<dbReference type="Proteomes" id="UP000831701">
    <property type="component" value="Chromosome 9"/>
</dbReference>
<proteinExistence type="predicted"/>
<protein>
    <submittedName>
        <fullName evidence="1">Uncharacterized protein</fullName>
    </submittedName>
</protein>
<gene>
    <name evidence="1" type="ORF">L3Q82_026172</name>
</gene>
<dbReference type="EMBL" id="CM041539">
    <property type="protein sequence ID" value="KAI3367347.1"/>
    <property type="molecule type" value="Genomic_DNA"/>
</dbReference>
<reference evidence="1" key="1">
    <citation type="submission" date="2022-04" db="EMBL/GenBank/DDBJ databases">
        <title>Jade perch genome.</title>
        <authorList>
            <person name="Chao B."/>
        </authorList>
    </citation>
    <scope>NUCLEOTIDE SEQUENCE</scope>
    <source>
        <strain evidence="1">CB-2022</strain>
    </source>
</reference>
<organism evidence="1 2">
    <name type="scientific">Scortum barcoo</name>
    <name type="common">barcoo grunter</name>
    <dbReference type="NCBI Taxonomy" id="214431"/>
    <lineage>
        <taxon>Eukaryota</taxon>
        <taxon>Metazoa</taxon>
        <taxon>Chordata</taxon>
        <taxon>Craniata</taxon>
        <taxon>Vertebrata</taxon>
        <taxon>Euteleostomi</taxon>
        <taxon>Actinopterygii</taxon>
        <taxon>Neopterygii</taxon>
        <taxon>Teleostei</taxon>
        <taxon>Neoteleostei</taxon>
        <taxon>Acanthomorphata</taxon>
        <taxon>Eupercaria</taxon>
        <taxon>Centrarchiformes</taxon>
        <taxon>Terapontoidei</taxon>
        <taxon>Terapontidae</taxon>
        <taxon>Scortum</taxon>
    </lineage>
</organism>
<keyword evidence="2" id="KW-1185">Reference proteome</keyword>
<accession>A0ACB8WHC9</accession>
<evidence type="ECO:0000313" key="1">
    <source>
        <dbReference type="EMBL" id="KAI3367347.1"/>
    </source>
</evidence>